<gene>
    <name evidence="3" type="ORF">PG991_006739</name>
</gene>
<dbReference type="InterPro" id="IPR025605">
    <property type="entry name" value="OST-HTH/LOTUS_dom"/>
</dbReference>
<dbReference type="InterPro" id="IPR041966">
    <property type="entry name" value="LOTUS-like"/>
</dbReference>
<comment type="caution">
    <text evidence="3">The sequence shown here is derived from an EMBL/GenBank/DDBJ whole genome shotgun (WGS) entry which is preliminary data.</text>
</comment>
<feature type="compositionally biased region" description="Low complexity" evidence="1">
    <location>
        <begin position="22"/>
        <end position="36"/>
    </location>
</feature>
<dbReference type="SUPFAM" id="SSF52540">
    <property type="entry name" value="P-loop containing nucleoside triphosphate hydrolases"/>
    <property type="match status" value="1"/>
</dbReference>
<evidence type="ECO:0000313" key="4">
    <source>
        <dbReference type="Proteomes" id="UP001396898"/>
    </source>
</evidence>
<organism evidence="3 4">
    <name type="scientific">Apiospora marii</name>
    <dbReference type="NCBI Taxonomy" id="335849"/>
    <lineage>
        <taxon>Eukaryota</taxon>
        <taxon>Fungi</taxon>
        <taxon>Dikarya</taxon>
        <taxon>Ascomycota</taxon>
        <taxon>Pezizomycotina</taxon>
        <taxon>Sordariomycetes</taxon>
        <taxon>Xylariomycetidae</taxon>
        <taxon>Amphisphaeriales</taxon>
        <taxon>Apiosporaceae</taxon>
        <taxon>Apiospora</taxon>
    </lineage>
</organism>
<accession>A0ABR1RYB9</accession>
<dbReference type="Pfam" id="PF12872">
    <property type="entry name" value="OST-HTH"/>
    <property type="match status" value="1"/>
</dbReference>
<dbReference type="Gene3D" id="3.40.50.300">
    <property type="entry name" value="P-loop containing nucleotide triphosphate hydrolases"/>
    <property type="match status" value="1"/>
</dbReference>
<dbReference type="Proteomes" id="UP001396898">
    <property type="component" value="Unassembled WGS sequence"/>
</dbReference>
<evidence type="ECO:0000256" key="1">
    <source>
        <dbReference type="SAM" id="MobiDB-lite"/>
    </source>
</evidence>
<dbReference type="EMBL" id="JAQQWI010000009">
    <property type="protein sequence ID" value="KAK8022858.1"/>
    <property type="molecule type" value="Genomic_DNA"/>
</dbReference>
<dbReference type="CDD" id="cd10146">
    <property type="entry name" value="LabA_like_C"/>
    <property type="match status" value="1"/>
</dbReference>
<feature type="region of interest" description="Disordered" evidence="1">
    <location>
        <begin position="14"/>
        <end position="37"/>
    </location>
</feature>
<proteinExistence type="predicted"/>
<keyword evidence="4" id="KW-1185">Reference proteome</keyword>
<reference evidence="3 4" key="1">
    <citation type="submission" date="2023-01" db="EMBL/GenBank/DDBJ databases">
        <title>Analysis of 21 Apiospora genomes using comparative genomics revels a genus with tremendous synthesis potential of carbohydrate active enzymes and secondary metabolites.</title>
        <authorList>
            <person name="Sorensen T."/>
        </authorList>
    </citation>
    <scope>NUCLEOTIDE SEQUENCE [LARGE SCALE GENOMIC DNA]</scope>
    <source>
        <strain evidence="3 4">CBS 20057</strain>
    </source>
</reference>
<feature type="region of interest" description="Disordered" evidence="1">
    <location>
        <begin position="553"/>
        <end position="574"/>
    </location>
</feature>
<sequence length="679" mass="74033">MSFLPAFFSSGPGHGLSVPLPSNQSTQQQQTDSASSEITHGYSKFLPLMSLVDNAKTSGEDDDNALEFREELNQWQTATFTNTPIFSSGIDSFIQSEQGPGAPPLIPQYGLIGIQVDGPDIPAEDKLVLANMNVPWSAFICGSQGAGKSHTLSCLLESYLDRKSGTGNLLNPLAGLVMHYDNFTNNTTTQLCEAAYLCSSGIPVNVLVCPSHIWTMKRLYANLPGIDSKSLCPRVMPLYLTENQLNISRILKLMAVDPTTSNMPLYMEVVMNITRQMAMEGPTFTYTEFRRRLEEVQWVKGQDGPLNMRLQLLDAFLAPSPFTKTTRPAQADEDIWAFAPGSLTIVDLSDPFLSSDDACVLFSICLSIFLEDRSTCGRVVALDEAHKFLVQSGEARILTGELTSIIRQQRHTGTRVIIATQEPTLAPELIDLANATFVHRFLSPAWYKTLEGHLAAASSPERSSTLFETIVALKTGEAILFCPTAQLDIAASSVGSMELKALGNRYAKLTIRKRTTVDGGRSITSLDSSGYTDSWKVDVPMHIVAADNRSVRLDSHTTPNTSIESEVRNSLKDASPAPAIAQSCRVKASPMTNIHTTRGGLDNKDKARKALQAAIQAIQSNEGWAPLSQVGHFVTAQSSGFNPRTYGHTKLSSLINDLPAFEMKERSPGVFFVRVGKTG</sequence>
<protein>
    <recommendedName>
        <fullName evidence="2">HTH OST-type domain-containing protein</fullName>
    </recommendedName>
</protein>
<evidence type="ECO:0000313" key="3">
    <source>
        <dbReference type="EMBL" id="KAK8022858.1"/>
    </source>
</evidence>
<name>A0ABR1RYB9_9PEZI</name>
<dbReference type="Gene3D" id="3.30.420.610">
    <property type="entry name" value="LOTUS domain-like"/>
    <property type="match status" value="1"/>
</dbReference>
<dbReference type="InterPro" id="IPR027417">
    <property type="entry name" value="P-loop_NTPase"/>
</dbReference>
<evidence type="ECO:0000259" key="2">
    <source>
        <dbReference type="PROSITE" id="PS51644"/>
    </source>
</evidence>
<dbReference type="PROSITE" id="PS51644">
    <property type="entry name" value="HTH_OST"/>
    <property type="match status" value="1"/>
</dbReference>
<feature type="domain" description="HTH OST-type" evidence="2">
    <location>
        <begin position="603"/>
        <end position="677"/>
    </location>
</feature>